<gene>
    <name evidence="1" type="ORF">AUJ44_01135</name>
</gene>
<proteinExistence type="predicted"/>
<evidence type="ECO:0000313" key="1">
    <source>
        <dbReference type="EMBL" id="OIO33076.1"/>
    </source>
</evidence>
<reference evidence="1 2" key="1">
    <citation type="journal article" date="2016" name="Environ. Microbiol.">
        <title>Genomic resolution of a cold subsurface aquifer community provides metabolic insights for novel microbes adapted to high CO concentrations.</title>
        <authorList>
            <person name="Probst A.J."/>
            <person name="Castelle C.J."/>
            <person name="Singh A."/>
            <person name="Brown C.T."/>
            <person name="Anantharaman K."/>
            <person name="Sharon I."/>
            <person name="Hug L.A."/>
            <person name="Burstein D."/>
            <person name="Emerson J.B."/>
            <person name="Thomas B.C."/>
            <person name="Banfield J.F."/>
        </authorList>
    </citation>
    <scope>NUCLEOTIDE SEQUENCE [LARGE SCALE GENOMIC DNA]</scope>
    <source>
        <strain evidence="1">CG1_02_47_685</strain>
    </source>
</reference>
<accession>A0A1J4V7G8</accession>
<dbReference type="STRING" id="1805282.AUJ44_01135"/>
<comment type="caution">
    <text evidence="1">The sequence shown here is derived from an EMBL/GenBank/DDBJ whole genome shotgun (WGS) entry which is preliminary data.</text>
</comment>
<name>A0A1J4V7G8_9BACT</name>
<sequence length="604" mass="63161">MSTTRIFSRKRLKMRRLGGAALIIIVIFFLIISTLLVAGAAGPVIRTARISKNLFYSSESYYLAEAGIEDVYYRIKNGIQVSPAETISLGGNSVTTSIINVGSNNKEVTSEASVDSHVRKVKVDLSTSATGISFAYGAQVGAGGMELEDNARVEGAAGAVGNVYSNGPVEGGHNSVVTGDVIVASGITEDVQARSLVCNTDQIVGKTSPEVDFAQSFVPSETKPLSKISLYIKKVGSPGSRTIYIVADNGDSPDTTSLASGTLNKDLVGASYGWIDVTFSSPATLTNGQKYWIVLDALENGSKYWVWCRDNNNGFGNGVAKYKNDWDGGGGWTPVVGDLTFKTYLGEGISFIDSLDIGGDAKANTINGSIVGGDAYYQSIAGTTVMGTSYLGSPDPPVLGLPISESNIADWKDDAIAGGVVSGNCPGSVGCANTMGPVKINGNLTITNGATLTVTGTIYVTGNVTMSNNATMVCDPSYASESCVILTDGWASLENNVIMGGSGDPDSYLLFLSTIEGCNGGVQQPQCGSGNSGIKISNNVDGAIFYTSASMIDIENNVDITSVVGYKLKLENNATIRYEIGIADLSFSSGPGGGWKLENWREIE</sequence>
<organism evidence="1 2">
    <name type="scientific">Candidatus Nomurabacteria bacterium CG1_02_47_685</name>
    <dbReference type="NCBI Taxonomy" id="1805282"/>
    <lineage>
        <taxon>Bacteria</taxon>
        <taxon>Candidatus Nomuraibacteriota</taxon>
    </lineage>
</organism>
<dbReference type="NCBIfam" id="NF041539">
    <property type="entry name" value="choice_anch_R"/>
    <property type="match status" value="1"/>
</dbReference>
<dbReference type="EMBL" id="MNVO01000020">
    <property type="protein sequence ID" value="OIO33076.1"/>
    <property type="molecule type" value="Genomic_DNA"/>
</dbReference>
<evidence type="ECO:0000313" key="2">
    <source>
        <dbReference type="Proteomes" id="UP000183206"/>
    </source>
</evidence>
<dbReference type="AlphaFoldDB" id="A0A1J4V7G8"/>
<protein>
    <submittedName>
        <fullName evidence="1">Uncharacterized protein</fullName>
    </submittedName>
</protein>
<dbReference type="Proteomes" id="UP000183206">
    <property type="component" value="Unassembled WGS sequence"/>
</dbReference>